<dbReference type="PROSITE" id="PS00452">
    <property type="entry name" value="GUANYLATE_CYCLASE_1"/>
    <property type="match status" value="1"/>
</dbReference>
<dbReference type="Gene3D" id="3.30.70.1230">
    <property type="entry name" value="Nucleotide cyclase"/>
    <property type="match status" value="1"/>
</dbReference>
<dbReference type="PROSITE" id="PS50125">
    <property type="entry name" value="GUANYLATE_CYCLASE_2"/>
    <property type="match status" value="1"/>
</dbReference>
<evidence type="ECO:0000313" key="10">
    <source>
        <dbReference type="EMBL" id="PHN02278.1"/>
    </source>
</evidence>
<dbReference type="InterPro" id="IPR029787">
    <property type="entry name" value="Nucleotide_cyclase"/>
</dbReference>
<keyword evidence="11" id="KW-1185">Reference proteome</keyword>
<feature type="domain" description="Guanylate cyclase" evidence="9">
    <location>
        <begin position="866"/>
        <end position="998"/>
    </location>
</feature>
<dbReference type="GO" id="GO:0004016">
    <property type="term" value="F:adenylate cyclase activity"/>
    <property type="evidence" value="ECO:0007669"/>
    <property type="project" value="UniProtKB-ARBA"/>
</dbReference>
<dbReference type="EMBL" id="PDUD01000042">
    <property type="protein sequence ID" value="PHN02278.1"/>
    <property type="molecule type" value="Genomic_DNA"/>
</dbReference>
<dbReference type="Gene3D" id="2.60.40.10">
    <property type="entry name" value="Immunoglobulins"/>
    <property type="match status" value="1"/>
</dbReference>
<evidence type="ECO:0000256" key="2">
    <source>
        <dbReference type="ARBA" id="ARBA00022692"/>
    </source>
</evidence>
<dbReference type="InterPro" id="IPR011123">
    <property type="entry name" value="Y_Y_Y"/>
</dbReference>
<dbReference type="Gene3D" id="2.130.10.10">
    <property type="entry name" value="YVTN repeat-like/Quinoprotein amine dehydrogenase"/>
    <property type="match status" value="3"/>
</dbReference>
<dbReference type="InterPro" id="IPR013783">
    <property type="entry name" value="Ig-like_fold"/>
</dbReference>
<dbReference type="InterPro" id="IPR015943">
    <property type="entry name" value="WD40/YVTN_repeat-like_dom_sf"/>
</dbReference>
<dbReference type="OrthoDB" id="358279at2"/>
<dbReference type="Proteomes" id="UP000223913">
    <property type="component" value="Unassembled WGS sequence"/>
</dbReference>
<dbReference type="PANTHER" id="PTHR11920:SF335">
    <property type="entry name" value="GUANYLATE CYCLASE"/>
    <property type="match status" value="1"/>
</dbReference>
<evidence type="ECO:0000256" key="8">
    <source>
        <dbReference type="SAM" id="Phobius"/>
    </source>
</evidence>
<dbReference type="Pfam" id="PF07495">
    <property type="entry name" value="Y_Y_Y"/>
    <property type="match status" value="1"/>
</dbReference>
<evidence type="ECO:0000256" key="7">
    <source>
        <dbReference type="RuleBase" id="RU000405"/>
    </source>
</evidence>
<dbReference type="InterPro" id="IPR018297">
    <property type="entry name" value="A/G_cyclase_CS"/>
</dbReference>
<evidence type="ECO:0000259" key="9">
    <source>
        <dbReference type="PROSITE" id="PS50125"/>
    </source>
</evidence>
<dbReference type="Pfam" id="PF00211">
    <property type="entry name" value="Guanylate_cyc"/>
    <property type="match status" value="1"/>
</dbReference>
<reference evidence="10 11" key="1">
    <citation type="submission" date="2017-10" db="EMBL/GenBank/DDBJ databases">
        <title>The draft genome sequence of Lewinella nigricans NBRC 102662.</title>
        <authorList>
            <person name="Wang K."/>
        </authorList>
    </citation>
    <scope>NUCLEOTIDE SEQUENCE [LARGE SCALE GENOMIC DNA]</scope>
    <source>
        <strain evidence="10 11">NBRC 102662</strain>
    </source>
</reference>
<name>A0A2D0N1M1_FLAN2</name>
<dbReference type="PANTHER" id="PTHR11920">
    <property type="entry name" value="GUANYLYL CYCLASE"/>
    <property type="match status" value="1"/>
</dbReference>
<comment type="caution">
    <text evidence="10">The sequence shown here is derived from an EMBL/GenBank/DDBJ whole genome shotgun (WGS) entry which is preliminary data.</text>
</comment>
<keyword evidence="4 8" id="KW-1133">Transmembrane helix</keyword>
<evidence type="ECO:0000256" key="1">
    <source>
        <dbReference type="ARBA" id="ARBA00004370"/>
    </source>
</evidence>
<dbReference type="GO" id="GO:0035556">
    <property type="term" value="P:intracellular signal transduction"/>
    <property type="evidence" value="ECO:0007669"/>
    <property type="project" value="InterPro"/>
</dbReference>
<keyword evidence="2 8" id="KW-0812">Transmembrane</keyword>
<gene>
    <name evidence="10" type="ORF">CRP01_32790</name>
</gene>
<evidence type="ECO:0000313" key="11">
    <source>
        <dbReference type="Proteomes" id="UP000223913"/>
    </source>
</evidence>
<protein>
    <recommendedName>
        <fullName evidence="9">Guanylate cyclase domain-containing protein</fullName>
    </recommendedName>
</protein>
<feature type="transmembrane region" description="Helical" evidence="8">
    <location>
        <begin position="785"/>
        <end position="803"/>
    </location>
</feature>
<dbReference type="InterPro" id="IPR001054">
    <property type="entry name" value="A/G_cyclase"/>
</dbReference>
<proteinExistence type="inferred from homology"/>
<evidence type="ECO:0000256" key="6">
    <source>
        <dbReference type="ARBA" id="ARBA00023239"/>
    </source>
</evidence>
<dbReference type="SMART" id="SM00044">
    <property type="entry name" value="CYCc"/>
    <property type="match status" value="1"/>
</dbReference>
<accession>A0A2D0N1M1</accession>
<dbReference type="GO" id="GO:0009190">
    <property type="term" value="P:cyclic nucleotide biosynthetic process"/>
    <property type="evidence" value="ECO:0007669"/>
    <property type="project" value="InterPro"/>
</dbReference>
<keyword evidence="3" id="KW-0547">Nucleotide-binding</keyword>
<organism evidence="10 11">
    <name type="scientific">Flavilitoribacter nigricans (strain ATCC 23147 / DSM 23189 / NBRC 102662 / NCIMB 1420 / SS-2)</name>
    <name type="common">Lewinella nigricans</name>
    <dbReference type="NCBI Taxonomy" id="1122177"/>
    <lineage>
        <taxon>Bacteria</taxon>
        <taxon>Pseudomonadati</taxon>
        <taxon>Bacteroidota</taxon>
        <taxon>Saprospiria</taxon>
        <taxon>Saprospirales</taxon>
        <taxon>Lewinellaceae</taxon>
        <taxon>Flavilitoribacter</taxon>
    </lineage>
</organism>
<dbReference type="RefSeq" id="WP_099154306.1">
    <property type="nucleotide sequence ID" value="NZ_PDUD01000042.1"/>
</dbReference>
<comment type="similarity">
    <text evidence="7">Belongs to the adenylyl cyclase class-4/guanylyl cyclase family.</text>
</comment>
<dbReference type="SUPFAM" id="SSF63829">
    <property type="entry name" value="Calcium-dependent phosphotriesterase"/>
    <property type="match status" value="2"/>
</dbReference>
<evidence type="ECO:0000256" key="4">
    <source>
        <dbReference type="ARBA" id="ARBA00022989"/>
    </source>
</evidence>
<dbReference type="Gene3D" id="6.10.250.780">
    <property type="match status" value="1"/>
</dbReference>
<dbReference type="SUPFAM" id="SSF55073">
    <property type="entry name" value="Nucleotide cyclase"/>
    <property type="match status" value="1"/>
</dbReference>
<dbReference type="Pfam" id="PF07494">
    <property type="entry name" value="Reg_prop"/>
    <property type="match status" value="1"/>
</dbReference>
<comment type="subcellular location">
    <subcellularLocation>
        <location evidence="1">Membrane</location>
    </subcellularLocation>
</comment>
<sequence length="1042" mass="119839">MKHRYRTYRYLLTILGVLFLLTPWCLAQEENVEIKVYDFGDGLSHRNVLKILQDEEGFIWMATINGLNRFDGYEFTTFSSRSETHPIPHDAVSDMVQDASGNMWMSHPDYLYYLPKNGRAGSDIKLKQGDIVRRESVIPYNLHFDLSGKLWMATYDERSAETSIQVYRSDSTLQTLFKVPGQYPRRPIASWYGEVYLAAHGTEIWVLDQAGEQQMVYEFPNESEEEALIVQFQTTADGIYALLDDGRVYVKRPTWNDFREHPINDLVKRRSPQASALLVDERENLWIGGRGVLWFYDTIANRLVDYDSPIRQQVKNTCTYRQLFQDQSGTIWIASDFGAIRMVQSDRLFAHYLSGGSEYCSNVFCSVRGMTEDPQGRIYISYYNSIHVLDPQTNGIRLLFPSNNFFNYPFGLQYHRGSLWTGNGLRINLNDLAVDTLLPDIPQEDLGAVIVDRKDQVWIGYRQELYRFDQAGDSLRPFSDSLGRWDTLAGRISYLYESPASGDLWVSTLETGLYQIKGGTERTKRYHNGTDSPAQLAANQVNVVYEDREGMLWLGTANGLHRLNPNTDELKVFGAEEGLPNHFINGILSEGDSVLWISTDNGLCRFSLASYGCTNFTTQDGLTSDEFNRMSFFKSAEGRMYFGGLNGVNAFYPSRRFLEEGQSRRDANLLFTGFTRLDGDSDQLFSYDIGLDPEEAITLTHNDRTFSFEFALADFRQPLMNQYSYFLEGYENDWSPATTVHEVRYNNLPAGRYTFRVRARSAEEEWKTEQLVIPVIIQEAYYRTWWFWTICGLIVIAGLYAIARYRIYALRERERELEALVQERTQELEVEKQKSEELLLNILPAGLAEELKEFGFAKAKRHEMVTVMFSDFKGFSRISEQLEPEALVAEIDYCFRAFDRIVEKYKLEKIKTVGDAYLCVSGINSDEDVRDAEAVIRAAVEIQQFLALRARERKAGRLHHFEARIGVHTGPVVAGIVGIKKFAYDIWGDTVNVASRMETNGEAGKVNISETTYDLVKHKFRCTYHGNFQENSSEIGMYWIEF</sequence>
<evidence type="ECO:0000256" key="3">
    <source>
        <dbReference type="ARBA" id="ARBA00022741"/>
    </source>
</evidence>
<dbReference type="CDD" id="cd07302">
    <property type="entry name" value="CHD"/>
    <property type="match status" value="1"/>
</dbReference>
<dbReference type="GO" id="GO:0000166">
    <property type="term" value="F:nucleotide binding"/>
    <property type="evidence" value="ECO:0007669"/>
    <property type="project" value="UniProtKB-KW"/>
</dbReference>
<keyword evidence="5 8" id="KW-0472">Membrane</keyword>
<keyword evidence="6 7" id="KW-0456">Lyase</keyword>
<dbReference type="InterPro" id="IPR011110">
    <property type="entry name" value="Reg_prop"/>
</dbReference>
<dbReference type="AlphaFoldDB" id="A0A2D0N1M1"/>
<evidence type="ECO:0000256" key="5">
    <source>
        <dbReference type="ARBA" id="ARBA00023136"/>
    </source>
</evidence>
<dbReference type="GO" id="GO:0016020">
    <property type="term" value="C:membrane"/>
    <property type="evidence" value="ECO:0007669"/>
    <property type="project" value="UniProtKB-SubCell"/>
</dbReference>
<dbReference type="InterPro" id="IPR050401">
    <property type="entry name" value="Cyclic_nucleotide_synthase"/>
</dbReference>